<dbReference type="InterPro" id="IPR031046">
    <property type="entry name" value="CARNS1"/>
</dbReference>
<keyword evidence="1" id="KW-0067">ATP-binding</keyword>
<dbReference type="Proteomes" id="UP001195483">
    <property type="component" value="Unassembled WGS sequence"/>
</dbReference>
<dbReference type="GO" id="GO:0035499">
    <property type="term" value="P:carnosine biosynthetic process"/>
    <property type="evidence" value="ECO:0007669"/>
    <property type="project" value="InterPro"/>
</dbReference>
<dbReference type="SUPFAM" id="SSF52440">
    <property type="entry name" value="PreATP-grasp domain"/>
    <property type="match status" value="1"/>
</dbReference>
<keyword evidence="1" id="KW-0547">Nucleotide-binding</keyword>
<dbReference type="Gene3D" id="3.40.50.20">
    <property type="match status" value="1"/>
</dbReference>
<name>A0AAE0VPM1_9BIVA</name>
<dbReference type="Pfam" id="PF18130">
    <property type="entry name" value="ATPgrasp_N"/>
    <property type="match status" value="1"/>
</dbReference>
<dbReference type="GO" id="GO:0046872">
    <property type="term" value="F:metal ion binding"/>
    <property type="evidence" value="ECO:0007669"/>
    <property type="project" value="InterPro"/>
</dbReference>
<dbReference type="PANTHER" id="PTHR48066:SF1">
    <property type="entry name" value="CARNOSINE SYNTHASE 1"/>
    <property type="match status" value="1"/>
</dbReference>
<keyword evidence="4" id="KW-1185">Reference proteome</keyword>
<dbReference type="GO" id="GO:0016887">
    <property type="term" value="F:ATP hydrolysis activity"/>
    <property type="evidence" value="ECO:0007669"/>
    <property type="project" value="InterPro"/>
</dbReference>
<dbReference type="Pfam" id="PF15632">
    <property type="entry name" value="ATPgrasp_Ter"/>
    <property type="match status" value="1"/>
</dbReference>
<proteinExistence type="predicted"/>
<feature type="domain" description="ATP-grasp" evidence="2">
    <location>
        <begin position="509"/>
        <end position="713"/>
    </location>
</feature>
<protein>
    <recommendedName>
        <fullName evidence="2">ATP-grasp domain-containing protein</fullName>
    </recommendedName>
</protein>
<dbReference type="GO" id="GO:0047730">
    <property type="term" value="F:carnosine synthase activity"/>
    <property type="evidence" value="ECO:0007669"/>
    <property type="project" value="InterPro"/>
</dbReference>
<gene>
    <name evidence="3" type="ORF">CHS0354_010176</name>
</gene>
<dbReference type="InterPro" id="IPR011761">
    <property type="entry name" value="ATP-grasp"/>
</dbReference>
<reference evidence="3" key="2">
    <citation type="journal article" date="2021" name="Genome Biol. Evol.">
        <title>Developing a high-quality reference genome for a parasitic bivalve with doubly uniparental inheritance (Bivalvia: Unionida).</title>
        <authorList>
            <person name="Smith C.H."/>
        </authorList>
    </citation>
    <scope>NUCLEOTIDE SEQUENCE</scope>
    <source>
        <strain evidence="3">CHS0354</strain>
        <tissue evidence="3">Mantle</tissue>
    </source>
</reference>
<dbReference type="PANTHER" id="PTHR48066">
    <property type="entry name" value="CARNOSINE SYNTHASE 1"/>
    <property type="match status" value="1"/>
</dbReference>
<accession>A0AAE0VPM1</accession>
<dbReference type="Gene3D" id="3.30.470.20">
    <property type="entry name" value="ATP-grasp fold, B domain"/>
    <property type="match status" value="1"/>
</dbReference>
<dbReference type="SUPFAM" id="SSF56059">
    <property type="entry name" value="Glutathione synthetase ATP-binding domain-like"/>
    <property type="match status" value="1"/>
</dbReference>
<dbReference type="GO" id="GO:0005524">
    <property type="term" value="F:ATP binding"/>
    <property type="evidence" value="ECO:0007669"/>
    <property type="project" value="UniProtKB-UniRule"/>
</dbReference>
<dbReference type="AlphaFoldDB" id="A0AAE0VPM1"/>
<reference evidence="3" key="1">
    <citation type="journal article" date="2021" name="Genome Biol. Evol.">
        <title>A High-Quality Reference Genome for a Parasitic Bivalve with Doubly Uniparental Inheritance (Bivalvia: Unionida).</title>
        <authorList>
            <person name="Smith C.H."/>
        </authorList>
    </citation>
    <scope>NUCLEOTIDE SEQUENCE</scope>
    <source>
        <strain evidence="3">CHS0354</strain>
    </source>
</reference>
<dbReference type="EMBL" id="JAEAOA010000639">
    <property type="protein sequence ID" value="KAK3584400.1"/>
    <property type="molecule type" value="Genomic_DNA"/>
</dbReference>
<dbReference type="InterPro" id="IPR016185">
    <property type="entry name" value="PreATP-grasp_dom_sf"/>
</dbReference>
<reference evidence="3" key="3">
    <citation type="submission" date="2023-05" db="EMBL/GenBank/DDBJ databases">
        <authorList>
            <person name="Smith C.H."/>
        </authorList>
    </citation>
    <scope>NUCLEOTIDE SEQUENCE</scope>
    <source>
        <strain evidence="3">CHS0354</strain>
        <tissue evidence="3">Mantle</tissue>
    </source>
</reference>
<dbReference type="PROSITE" id="PS50975">
    <property type="entry name" value="ATP_GRASP"/>
    <property type="match status" value="1"/>
</dbReference>
<evidence type="ECO:0000259" key="2">
    <source>
        <dbReference type="PROSITE" id="PS50975"/>
    </source>
</evidence>
<dbReference type="InterPro" id="IPR041472">
    <property type="entry name" value="BL00235/CARNS1_N"/>
</dbReference>
<organism evidence="3 4">
    <name type="scientific">Potamilus streckersoni</name>
    <dbReference type="NCBI Taxonomy" id="2493646"/>
    <lineage>
        <taxon>Eukaryota</taxon>
        <taxon>Metazoa</taxon>
        <taxon>Spiralia</taxon>
        <taxon>Lophotrochozoa</taxon>
        <taxon>Mollusca</taxon>
        <taxon>Bivalvia</taxon>
        <taxon>Autobranchia</taxon>
        <taxon>Heteroconchia</taxon>
        <taxon>Palaeoheterodonta</taxon>
        <taxon>Unionida</taxon>
        <taxon>Unionoidea</taxon>
        <taxon>Unionidae</taxon>
        <taxon>Ambleminae</taxon>
        <taxon>Lampsilini</taxon>
        <taxon>Potamilus</taxon>
    </lineage>
</organism>
<evidence type="ECO:0000256" key="1">
    <source>
        <dbReference type="PROSITE-ProRule" id="PRU00409"/>
    </source>
</evidence>
<comment type="caution">
    <text evidence="3">The sequence shown here is derived from an EMBL/GenBank/DDBJ whole genome shotgun (WGS) entry which is preliminary data.</text>
</comment>
<sequence>MLLVLSSTWLSKISKSNKGLYSLYVHKAIAFGVAGQTVFETYAPPRRVTYFMNVFTKAHIIGQMEVGKDSEDNLDYPTSNSVNLIRLTNNILWSRHMMSKVGLTMPETVGFVFDADMIYSNDVSDVRIVHVDRKKTDLKNIVSAEISTFLQSCVQNEVTMIVVKTSGVMWRDNSSLTLFSCSDLEGIINKVIGLFVLISPGDAVLVETYIETINSDKVTNVPRWPSTKNCAIRMRSILICGIYRGKGPVKDDDTICQPLNVTLNGYGLFDESEIERFEKDVMEKSTHVLDSIMSYESELSTSERGGILAETDVIGIEFVIIRRNGALTPVGIAVDSHKCIDECQMFENLYPKTKGMSVGLLVETMILRSQKCIMVGKRVLVIGAGGFSRQFIWTAAKEMGIQVVLLDPDPNHCTKDKVDEFIHVDFSDHTQDDQHAMKIYKHIENRQIKVNGCVTFVEDYVPLSAMCCDLPHLPVRNLMTKDRATVKGALTAKSKSATLAILREKTATLPNWPKTCLYTSWFSPLKSQDDIEKVKQVGMFPLIMKLEYGYCAVGTTLVRNAEEMKDRYKEIRDVLQETKDFVGIGLGHGNTMMAMEYLVGTEHDVDVIFHERKLVAAFVSDNGPTRDKTFTETAACMPSVLPYEKQRQLIVAAYQCCKAIDLSNRVFNVEFMMEQTGPKLLEINGRMGGSDLREWIRKVYGTDMLLSAFEVSCGVKPYVHDPIPMGQMTGIIGIPSLHGHILKDQSYASKWKELEAAGNFNPFEKHAEIGAGGFEVPFANITVMEKDLPSARQKLMAIAKDLNIVHPDYDVNRYLSDFHRT</sequence>
<evidence type="ECO:0000313" key="3">
    <source>
        <dbReference type="EMBL" id="KAK3584400.1"/>
    </source>
</evidence>
<evidence type="ECO:0000313" key="4">
    <source>
        <dbReference type="Proteomes" id="UP001195483"/>
    </source>
</evidence>